<evidence type="ECO:0000259" key="7">
    <source>
        <dbReference type="PROSITE" id="PS51635"/>
    </source>
</evidence>
<dbReference type="GO" id="GO:0016042">
    <property type="term" value="P:lipid catabolic process"/>
    <property type="evidence" value="ECO:0007669"/>
    <property type="project" value="UniProtKB-KW"/>
</dbReference>
<accession>A0AAU9RHI9</accession>
<dbReference type="GO" id="GO:0047372">
    <property type="term" value="F:monoacylglycerol lipase activity"/>
    <property type="evidence" value="ECO:0007669"/>
    <property type="project" value="TreeGrafter"/>
</dbReference>
<dbReference type="AlphaFoldDB" id="A0AAU9RHI9"/>
<keyword evidence="5" id="KW-0378">Hydrolase</keyword>
<feature type="compositionally biased region" description="Basic residues" evidence="6">
    <location>
        <begin position="22"/>
        <end position="32"/>
    </location>
</feature>
<comment type="caution">
    <text evidence="4">Lacks conserved residue(s) required for the propagation of feature annotation.</text>
</comment>
<feature type="region of interest" description="Disordered" evidence="6">
    <location>
        <begin position="1"/>
        <end position="32"/>
    </location>
</feature>
<feature type="domain" description="PNPLA" evidence="7">
    <location>
        <begin position="1"/>
        <end position="165"/>
    </location>
</feature>
<evidence type="ECO:0000313" key="8">
    <source>
        <dbReference type="EMBL" id="CAH2042644.1"/>
    </source>
</evidence>
<gene>
    <name evidence="8" type="ORF">TAV2_LOCUS4739</name>
</gene>
<evidence type="ECO:0000256" key="1">
    <source>
        <dbReference type="ARBA" id="ARBA00010240"/>
    </source>
</evidence>
<evidence type="ECO:0000256" key="2">
    <source>
        <dbReference type="ARBA" id="ARBA00022963"/>
    </source>
</evidence>
<dbReference type="PROSITE" id="PS51635">
    <property type="entry name" value="PNPLA"/>
    <property type="match status" value="1"/>
</dbReference>
<evidence type="ECO:0000256" key="6">
    <source>
        <dbReference type="SAM" id="MobiDB-lite"/>
    </source>
</evidence>
<keyword evidence="9" id="KW-1185">Reference proteome</keyword>
<evidence type="ECO:0000256" key="4">
    <source>
        <dbReference type="PROSITE-ProRule" id="PRU01161"/>
    </source>
</evidence>
<dbReference type="InterPro" id="IPR016035">
    <property type="entry name" value="Acyl_Trfase/lysoPLipase"/>
</dbReference>
<sequence length="322" mass="35295">MVVDTRDFSAKSTFSDGERSKSSSHRSQHRRRGNQGIIPAVVLSFLESQLQKLDGENARLADYFDVIAGTSTGEVGNTRLRQTLTNIVVPTFDIKQLQPTIFSSYQVKNKPSLDALLSDICISTSAAPTYLPAHYFETKEPSGKVREFNLVDGGVAANNPTLVALGEVSKDIHKGNSDFSSVKPTDYARFLVLSVGTGSAKTENKYSANSAAKWGSLAWLVNGGSTPLIDAFTQASGDMVNFHLRDDTLTGDVSSVDIATKENMEKLVEVGERLLKKPVSRMNWDTGLLEPADEELLTLAKTLSKEKRLRQDFKSSHNFEDL</sequence>
<dbReference type="Gene3D" id="3.40.1090.10">
    <property type="entry name" value="Cytosolic phospholipase A2 catalytic domain"/>
    <property type="match status" value="2"/>
</dbReference>
<evidence type="ECO:0000256" key="3">
    <source>
        <dbReference type="ARBA" id="ARBA00023098"/>
    </source>
</evidence>
<name>A0AAU9RHI9_THLAR</name>
<dbReference type="PANTHER" id="PTHR32176:SF120">
    <property type="entry name" value="PATATIN"/>
    <property type="match status" value="1"/>
</dbReference>
<organism evidence="8 9">
    <name type="scientific">Thlaspi arvense</name>
    <name type="common">Field penny-cress</name>
    <dbReference type="NCBI Taxonomy" id="13288"/>
    <lineage>
        <taxon>Eukaryota</taxon>
        <taxon>Viridiplantae</taxon>
        <taxon>Streptophyta</taxon>
        <taxon>Embryophyta</taxon>
        <taxon>Tracheophyta</taxon>
        <taxon>Spermatophyta</taxon>
        <taxon>Magnoliopsida</taxon>
        <taxon>eudicotyledons</taxon>
        <taxon>Gunneridae</taxon>
        <taxon>Pentapetalae</taxon>
        <taxon>rosids</taxon>
        <taxon>malvids</taxon>
        <taxon>Brassicales</taxon>
        <taxon>Brassicaceae</taxon>
        <taxon>Thlaspideae</taxon>
        <taxon>Thlaspi</taxon>
    </lineage>
</organism>
<dbReference type="Pfam" id="PF01734">
    <property type="entry name" value="Patatin"/>
    <property type="match status" value="1"/>
</dbReference>
<dbReference type="PANTHER" id="PTHR32176">
    <property type="entry name" value="XYLOSE ISOMERASE"/>
    <property type="match status" value="1"/>
</dbReference>
<comment type="caution">
    <text evidence="8">The sequence shown here is derived from an EMBL/GenBank/DDBJ whole genome shotgun (WGS) entry which is preliminary data.</text>
</comment>
<comment type="function">
    <text evidence="5">Lipolytic acyl hydrolase (LAH).</text>
</comment>
<feature type="short sequence motif" description="DGA/G" evidence="4">
    <location>
        <begin position="152"/>
        <end position="154"/>
    </location>
</feature>
<dbReference type="GO" id="GO:0004620">
    <property type="term" value="F:phospholipase activity"/>
    <property type="evidence" value="ECO:0007669"/>
    <property type="project" value="TreeGrafter"/>
</dbReference>
<dbReference type="EMBL" id="CAJVSB020000180">
    <property type="protein sequence ID" value="CAH2042644.1"/>
    <property type="molecule type" value="Genomic_DNA"/>
</dbReference>
<evidence type="ECO:0000256" key="5">
    <source>
        <dbReference type="RuleBase" id="RU361262"/>
    </source>
</evidence>
<comment type="domain">
    <text evidence="5">The nitrogen atoms of the two glycine residues in the GGXR motif define the oxyanion hole, and stabilize the oxyanion that forms during the nucleophilic attack by the catalytic serine during substrate cleavage.</text>
</comment>
<reference evidence="8 9" key="1">
    <citation type="submission" date="2022-03" db="EMBL/GenBank/DDBJ databases">
        <authorList>
            <person name="Nunn A."/>
            <person name="Chopra R."/>
            <person name="Nunn A."/>
            <person name="Contreras Garrido A."/>
        </authorList>
    </citation>
    <scope>NUCLEOTIDE SEQUENCE [LARGE SCALE GENOMIC DNA]</scope>
</reference>
<dbReference type="InterPro" id="IPR002641">
    <property type="entry name" value="PNPLA_dom"/>
</dbReference>
<comment type="similarity">
    <text evidence="1 5">Belongs to the patatin family.</text>
</comment>
<dbReference type="SUPFAM" id="SSF52151">
    <property type="entry name" value="FabD/lysophospholipase-like"/>
    <property type="match status" value="2"/>
</dbReference>
<dbReference type="EC" id="3.1.1.-" evidence="5"/>
<proteinExistence type="inferred from homology"/>
<dbReference type="Proteomes" id="UP000836841">
    <property type="component" value="Unassembled WGS sequence"/>
</dbReference>
<protein>
    <recommendedName>
        <fullName evidence="5">Patatin</fullName>
        <ecNumber evidence="5">3.1.1.-</ecNumber>
    </recommendedName>
</protein>
<evidence type="ECO:0000313" key="9">
    <source>
        <dbReference type="Proteomes" id="UP000836841"/>
    </source>
</evidence>
<keyword evidence="3 5" id="KW-0443">Lipid metabolism</keyword>
<keyword evidence="2 5" id="KW-0442">Lipid degradation</keyword>